<keyword evidence="5" id="KW-1185">Reference proteome</keyword>
<name>A0A9Q3D890_9BASI</name>
<dbReference type="InterPro" id="IPR000477">
    <property type="entry name" value="RT_dom"/>
</dbReference>
<dbReference type="PROSITE" id="PS50878">
    <property type="entry name" value="RT_POL"/>
    <property type="match status" value="1"/>
</dbReference>
<dbReference type="Pfam" id="PF17919">
    <property type="entry name" value="RT_RNaseH_2"/>
    <property type="match status" value="1"/>
</dbReference>
<evidence type="ECO:0000313" key="4">
    <source>
        <dbReference type="EMBL" id="MBW0498614.1"/>
    </source>
</evidence>
<dbReference type="SUPFAM" id="SSF56672">
    <property type="entry name" value="DNA/RNA polymerases"/>
    <property type="match status" value="1"/>
</dbReference>
<dbReference type="EMBL" id="AVOT02014812">
    <property type="protein sequence ID" value="MBW0498614.1"/>
    <property type="molecule type" value="Genomic_DNA"/>
</dbReference>
<dbReference type="PANTHER" id="PTHR37984">
    <property type="entry name" value="PROTEIN CBG26694"/>
    <property type="match status" value="1"/>
</dbReference>
<proteinExistence type="predicted"/>
<feature type="transmembrane region" description="Helical" evidence="2">
    <location>
        <begin position="257"/>
        <end position="277"/>
    </location>
</feature>
<dbReference type="InterPro" id="IPR041577">
    <property type="entry name" value="RT_RNaseH_2"/>
</dbReference>
<dbReference type="FunFam" id="3.30.70.270:FF:000020">
    <property type="entry name" value="Transposon Tf2-6 polyprotein-like Protein"/>
    <property type="match status" value="1"/>
</dbReference>
<dbReference type="PANTHER" id="PTHR37984:SF5">
    <property type="entry name" value="PROTEIN NYNRIN-LIKE"/>
    <property type="match status" value="1"/>
</dbReference>
<dbReference type="GO" id="GO:0003824">
    <property type="term" value="F:catalytic activity"/>
    <property type="evidence" value="ECO:0007669"/>
    <property type="project" value="UniProtKB-KW"/>
</dbReference>
<keyword evidence="2" id="KW-0812">Transmembrane</keyword>
<keyword evidence="2" id="KW-1133">Transmembrane helix</keyword>
<evidence type="ECO:0000313" key="5">
    <source>
        <dbReference type="Proteomes" id="UP000765509"/>
    </source>
</evidence>
<dbReference type="InterPro" id="IPR043502">
    <property type="entry name" value="DNA/RNA_pol_sf"/>
</dbReference>
<feature type="domain" description="Reverse transcriptase" evidence="3">
    <location>
        <begin position="1"/>
        <end position="116"/>
    </location>
</feature>
<keyword evidence="1" id="KW-0511">Multifunctional enzyme</keyword>
<dbReference type="Gene3D" id="3.10.10.10">
    <property type="entry name" value="HIV Type 1 Reverse Transcriptase, subunit A, domain 1"/>
    <property type="match status" value="1"/>
</dbReference>
<dbReference type="OrthoDB" id="5920460at2759"/>
<dbReference type="Proteomes" id="UP000765509">
    <property type="component" value="Unassembled WGS sequence"/>
</dbReference>
<protein>
    <recommendedName>
        <fullName evidence="3">Reverse transcriptase domain-containing protein</fullName>
    </recommendedName>
</protein>
<organism evidence="4 5">
    <name type="scientific">Austropuccinia psidii MF-1</name>
    <dbReference type="NCBI Taxonomy" id="1389203"/>
    <lineage>
        <taxon>Eukaryota</taxon>
        <taxon>Fungi</taxon>
        <taxon>Dikarya</taxon>
        <taxon>Basidiomycota</taxon>
        <taxon>Pucciniomycotina</taxon>
        <taxon>Pucciniomycetes</taxon>
        <taxon>Pucciniales</taxon>
        <taxon>Sphaerophragmiaceae</taxon>
        <taxon>Austropuccinia</taxon>
    </lineage>
</organism>
<evidence type="ECO:0000259" key="3">
    <source>
        <dbReference type="PROSITE" id="PS50878"/>
    </source>
</evidence>
<accession>A0A9Q3D890</accession>
<dbReference type="FunFam" id="3.30.70.270:FF:000003">
    <property type="entry name" value="Transposon Ty3-G Gag-Pol polyprotein"/>
    <property type="match status" value="1"/>
</dbReference>
<evidence type="ECO:0000256" key="1">
    <source>
        <dbReference type="ARBA" id="ARBA00023268"/>
    </source>
</evidence>
<evidence type="ECO:0000256" key="2">
    <source>
        <dbReference type="SAM" id="Phobius"/>
    </source>
</evidence>
<keyword evidence="2" id="KW-0472">Membrane</keyword>
<dbReference type="Pfam" id="PF00078">
    <property type="entry name" value="RVT_1"/>
    <property type="match status" value="1"/>
</dbReference>
<gene>
    <name evidence="4" type="ORF">O181_038329</name>
</gene>
<dbReference type="InterPro" id="IPR050951">
    <property type="entry name" value="Retrovirus_Pol_polyprotein"/>
</dbReference>
<reference evidence="4" key="1">
    <citation type="submission" date="2021-03" db="EMBL/GenBank/DDBJ databases">
        <title>Draft genome sequence of rust myrtle Austropuccinia psidii MF-1, a brazilian biotype.</title>
        <authorList>
            <person name="Quecine M.C."/>
            <person name="Pachon D.M.R."/>
            <person name="Bonatelli M.L."/>
            <person name="Correr F.H."/>
            <person name="Franceschini L.M."/>
            <person name="Leite T.F."/>
            <person name="Margarido G.R.A."/>
            <person name="Almeida C.A."/>
            <person name="Ferrarezi J.A."/>
            <person name="Labate C.A."/>
        </authorList>
    </citation>
    <scope>NUCLEOTIDE SEQUENCE</scope>
    <source>
        <strain evidence="4">MF-1</strain>
    </source>
</reference>
<comment type="caution">
    <text evidence="4">The sequence shown here is derived from an EMBL/GenBank/DDBJ whole genome shotgun (WGS) entry which is preliminary data.</text>
</comment>
<dbReference type="CDD" id="cd01647">
    <property type="entry name" value="RT_LTR"/>
    <property type="match status" value="1"/>
</dbReference>
<dbReference type="Gene3D" id="3.30.70.270">
    <property type="match status" value="2"/>
</dbReference>
<dbReference type="InterPro" id="IPR043128">
    <property type="entry name" value="Rev_trsase/Diguanyl_cyclase"/>
</dbReference>
<dbReference type="AlphaFoldDB" id="A0A9Q3D890"/>
<sequence>MIDLHGAYNLLKIKEGDENLAAFRTKYGSYEDLFMPFGLTNALASFQNLVNDMFADLLNNFFVIYLDDIIVFSSSEEEHVKHVASILQRLRDNRLFSKASKCVFHASRVEYLGYFVSSDGLKMDSAKVQHILNWPHPKNITALQSFLGFANFYCLFIKCYSKKMTAFTSLLKKEPPFIFNEEALTQFEILKDALTTAPIFSHFNLSLPTIVETDASYYALGAVLSQVNDSENHPIAFDSCKLLQQSSAMKFMTRNSLAYFGLSSNGELFFFLFPILLKS</sequence>